<dbReference type="Gene3D" id="1.25.40.10">
    <property type="entry name" value="Tetratricopeptide repeat domain"/>
    <property type="match status" value="1"/>
</dbReference>
<evidence type="ECO:0000313" key="2">
    <source>
        <dbReference type="EMBL" id="THD17947.1"/>
    </source>
</evidence>
<dbReference type="InterPro" id="IPR051727">
    <property type="entry name" value="DnaJ_C3_Co-chaperones"/>
</dbReference>
<dbReference type="PANTHER" id="PTHR44140:SF2">
    <property type="entry name" value="LD25575P"/>
    <property type="match status" value="1"/>
</dbReference>
<dbReference type="PROSITE" id="PS50005">
    <property type="entry name" value="TPR"/>
    <property type="match status" value="1"/>
</dbReference>
<dbReference type="GO" id="GO:0034975">
    <property type="term" value="P:protein folding in endoplasmic reticulum"/>
    <property type="evidence" value="ECO:0007669"/>
    <property type="project" value="TreeGrafter"/>
</dbReference>
<evidence type="ECO:0000313" key="3">
    <source>
        <dbReference type="Proteomes" id="UP000230066"/>
    </source>
</evidence>
<accession>A0A4E0R7Z9</accession>
<dbReference type="Proteomes" id="UP000230066">
    <property type="component" value="Unassembled WGS sequence"/>
</dbReference>
<sequence length="212" mass="24325">MACFLRPALPIRVWNTLLVYISTLAYLYIPDNLLVVASVEQLLEKGTRLMVGGHLNDALSVFMQAVDDDPENHLTYFRRGTAYFALGSVRLAYLDFTQSIKLNSGFRPIHEDPEAAAQLTLIDELEMKYNLAEKHFENRNYEDALFLLSSLIDVMNFDHKLRKMRSKCYFEQGDVQKGVQDLRNAVHMVNDNREGLLELSVIMYEHGMATQS</sequence>
<dbReference type="AlphaFoldDB" id="A0A4E0R7Z9"/>
<dbReference type="GO" id="GO:0051787">
    <property type="term" value="F:misfolded protein binding"/>
    <property type="evidence" value="ECO:0007669"/>
    <property type="project" value="TreeGrafter"/>
</dbReference>
<dbReference type="PANTHER" id="PTHR44140">
    <property type="entry name" value="LD25575P"/>
    <property type="match status" value="1"/>
</dbReference>
<keyword evidence="3" id="KW-1185">Reference proteome</keyword>
<dbReference type="InterPro" id="IPR011990">
    <property type="entry name" value="TPR-like_helical_dom_sf"/>
</dbReference>
<dbReference type="InterPro" id="IPR019734">
    <property type="entry name" value="TPR_rpt"/>
</dbReference>
<dbReference type="GO" id="GO:0051087">
    <property type="term" value="F:protein-folding chaperone binding"/>
    <property type="evidence" value="ECO:0007669"/>
    <property type="project" value="TreeGrafter"/>
</dbReference>
<dbReference type="SUPFAM" id="SSF48452">
    <property type="entry name" value="TPR-like"/>
    <property type="match status" value="1"/>
</dbReference>
<dbReference type="SMART" id="SM00028">
    <property type="entry name" value="TPR"/>
    <property type="match status" value="3"/>
</dbReference>
<dbReference type="GO" id="GO:0005783">
    <property type="term" value="C:endoplasmic reticulum"/>
    <property type="evidence" value="ECO:0007669"/>
    <property type="project" value="TreeGrafter"/>
</dbReference>
<proteinExistence type="predicted"/>
<comment type="caution">
    <text evidence="2">The sequence shown here is derived from an EMBL/GenBank/DDBJ whole genome shotgun (WGS) entry which is preliminary data.</text>
</comment>
<reference evidence="2" key="1">
    <citation type="submission" date="2019-03" db="EMBL/GenBank/DDBJ databases">
        <title>Improved annotation for the trematode Fasciola hepatica.</title>
        <authorList>
            <person name="Choi Y.-J."/>
            <person name="Martin J."/>
            <person name="Mitreva M."/>
        </authorList>
    </citation>
    <scope>NUCLEOTIDE SEQUENCE [LARGE SCALE GENOMIC DNA]</scope>
</reference>
<gene>
    <name evidence="2" type="ORF">D915_011223</name>
</gene>
<name>A0A4E0R7Z9_FASHE</name>
<feature type="repeat" description="TPR" evidence="1">
    <location>
        <begin position="39"/>
        <end position="72"/>
    </location>
</feature>
<feature type="non-terminal residue" evidence="2">
    <location>
        <position position="212"/>
    </location>
</feature>
<protein>
    <submittedName>
        <fullName evidence="2">Uncharacterized protein</fullName>
    </submittedName>
</protein>
<evidence type="ECO:0000256" key="1">
    <source>
        <dbReference type="PROSITE-ProRule" id="PRU00339"/>
    </source>
</evidence>
<dbReference type="EMBL" id="JXXN02021287">
    <property type="protein sequence ID" value="THD17947.1"/>
    <property type="molecule type" value="Genomic_DNA"/>
</dbReference>
<organism evidence="2 3">
    <name type="scientific">Fasciola hepatica</name>
    <name type="common">Liver fluke</name>
    <dbReference type="NCBI Taxonomy" id="6192"/>
    <lineage>
        <taxon>Eukaryota</taxon>
        <taxon>Metazoa</taxon>
        <taxon>Spiralia</taxon>
        <taxon>Lophotrochozoa</taxon>
        <taxon>Platyhelminthes</taxon>
        <taxon>Trematoda</taxon>
        <taxon>Digenea</taxon>
        <taxon>Plagiorchiida</taxon>
        <taxon>Echinostomata</taxon>
        <taxon>Echinostomatoidea</taxon>
        <taxon>Fasciolidae</taxon>
        <taxon>Fasciola</taxon>
    </lineage>
</organism>
<keyword evidence="1" id="KW-0802">TPR repeat</keyword>